<evidence type="ECO:0000313" key="1">
    <source>
        <dbReference type="EMBL" id="AQZ62859.1"/>
    </source>
</evidence>
<dbReference type="Proteomes" id="UP000190797">
    <property type="component" value="Chromosome"/>
</dbReference>
<evidence type="ECO:0000313" key="2">
    <source>
        <dbReference type="Proteomes" id="UP000190797"/>
    </source>
</evidence>
<proteinExistence type="predicted"/>
<dbReference type="EMBL" id="CP017717">
    <property type="protein sequence ID" value="AQZ62859.1"/>
    <property type="molecule type" value="Genomic_DNA"/>
</dbReference>
<gene>
    <name evidence="1" type="ORF">BKM31_16585</name>
</gene>
<dbReference type="STRING" id="1909395.BKM31_16585"/>
<sequence length="372" mass="40431">MASPRGRGRRGTIPYAVPVITMVEWTRLEPWRVARARTDRGESVIVKWAGPHPDRRYSEEWRLRTEVAALRFLADDLGVRLAPRVLAEDLAAGQVVLEDLAPRTALDGLLRRDGAAAHLARLTAFARIRGELGAVTAGHASRYERRRRALGPVDAAADLLGHAAPIRTSGVPEAGRLGVPLRGGAERELATALDELADPGPFLVLSNGDPEANNVLVHERGPVDARLIDFEFAAFRHALHDAVPLHVPGPAWMWVTADALGELGDVYRRALAAGVPQAEDERRYGLGLTAACVAWALTRLRRLPALDTRPAGDTSRAQLVATLEAAARTADACRALPRLAGWCRHLADALRLRWPDADLDVTALAPYTPRRP</sequence>
<name>A0A1U9ZY65_9ACTN</name>
<keyword evidence="2" id="KW-1185">Reference proteome</keyword>
<protein>
    <submittedName>
        <fullName evidence="1">Uncharacterized protein</fullName>
    </submittedName>
</protein>
<dbReference type="KEGG" id="noa:BKM31_16585"/>
<dbReference type="AlphaFoldDB" id="A0A1U9ZY65"/>
<accession>A0A1U9ZY65</accession>
<reference evidence="2" key="1">
    <citation type="journal article" date="2017" name="Med. Chem. Commun.">
        <title>Nonomuraea sp. ATCC 55076 harbours the largest actinomycete chromosome to date and the kistamicin biosynthetic gene cluster.</title>
        <authorList>
            <person name="Nazari B."/>
            <person name="Forneris C.C."/>
            <person name="Gibson M.I."/>
            <person name="Moon K."/>
            <person name="Schramma K.R."/>
            <person name="Seyedsayamdost M.R."/>
        </authorList>
    </citation>
    <scope>NUCLEOTIDE SEQUENCE [LARGE SCALE GENOMIC DNA]</scope>
    <source>
        <strain evidence="2">ATCC 55076</strain>
    </source>
</reference>
<dbReference type="SUPFAM" id="SSF56112">
    <property type="entry name" value="Protein kinase-like (PK-like)"/>
    <property type="match status" value="1"/>
</dbReference>
<dbReference type="InterPro" id="IPR011009">
    <property type="entry name" value="Kinase-like_dom_sf"/>
</dbReference>
<organism evidence="1 2">
    <name type="scientific">[Actinomadura] parvosata subsp. kistnae</name>
    <dbReference type="NCBI Taxonomy" id="1909395"/>
    <lineage>
        <taxon>Bacteria</taxon>
        <taxon>Bacillati</taxon>
        <taxon>Actinomycetota</taxon>
        <taxon>Actinomycetes</taxon>
        <taxon>Streptosporangiales</taxon>
        <taxon>Streptosporangiaceae</taxon>
        <taxon>Nonomuraea</taxon>
    </lineage>
</organism>